<dbReference type="GO" id="GO:0008080">
    <property type="term" value="F:N-acetyltransferase activity"/>
    <property type="evidence" value="ECO:0007669"/>
    <property type="project" value="TreeGrafter"/>
</dbReference>
<dbReference type="KEGG" id="pfy:PFICI_05528"/>
<dbReference type="EMBL" id="KI912111">
    <property type="protein sequence ID" value="ETS83652.1"/>
    <property type="molecule type" value="Genomic_DNA"/>
</dbReference>
<dbReference type="Pfam" id="PF07247">
    <property type="entry name" value="AATase"/>
    <property type="match status" value="1"/>
</dbReference>
<dbReference type="AlphaFoldDB" id="W3XE01"/>
<organism evidence="1 2">
    <name type="scientific">Pestalotiopsis fici (strain W106-1 / CGMCC3.15140)</name>
    <dbReference type="NCBI Taxonomy" id="1229662"/>
    <lineage>
        <taxon>Eukaryota</taxon>
        <taxon>Fungi</taxon>
        <taxon>Dikarya</taxon>
        <taxon>Ascomycota</taxon>
        <taxon>Pezizomycotina</taxon>
        <taxon>Sordariomycetes</taxon>
        <taxon>Xylariomycetidae</taxon>
        <taxon>Amphisphaeriales</taxon>
        <taxon>Sporocadaceae</taxon>
        <taxon>Pestalotiopsis</taxon>
    </lineage>
</organism>
<dbReference type="RefSeq" id="XP_007832300.1">
    <property type="nucleotide sequence ID" value="XM_007834109.1"/>
</dbReference>
<dbReference type="OMA" id="KPRVGAW"/>
<dbReference type="OrthoDB" id="2150604at2759"/>
<dbReference type="InParanoid" id="W3XE01"/>
<dbReference type="Gene3D" id="3.30.559.30">
    <property type="entry name" value="Nonribosomal peptide synthetase, condensation domain"/>
    <property type="match status" value="1"/>
</dbReference>
<accession>W3XE01</accession>
<sequence>MLRVQSLQTQVDSKFEDISIQPGWRVIVMHVLGAEFIEVLYVWNHPHHDGTSGKFFHQHLARNLNESLAQDKESVLETTKGSDSLILDLSDPSDKLAPNPELLSWWLVAPKFLFKALWKELKPPSIFPPEDTYATWAPIKHKPFTTRFRTFSVSHEVATNLVRACRLHHTTVTGLVQALALVSLARSLGDMKGFASRTPYDLRHILPPNPPRYPWLQPKETMCNYVSVVDHEFDAKLVASIRSKRPPRTDENASLPSEIMDTVWSVAARVRQEIRARLDSGLFNDSIGIMKFVSDWRAQQQGEMQKARYFSWLVTNLGVLDRNVGRAQEQEEGWSLRKAELVLSTEILSAAISVIIMTVKDEQMCVTCSWQDCVVEADIGERLLGDLERWINEIGS</sequence>
<reference evidence="2" key="1">
    <citation type="journal article" date="2015" name="BMC Genomics">
        <title>Genomic and transcriptomic analysis of the endophytic fungus Pestalotiopsis fici reveals its lifestyle and high potential for synthesis of natural products.</title>
        <authorList>
            <person name="Wang X."/>
            <person name="Zhang X."/>
            <person name="Liu L."/>
            <person name="Xiang M."/>
            <person name="Wang W."/>
            <person name="Sun X."/>
            <person name="Che Y."/>
            <person name="Guo L."/>
            <person name="Liu G."/>
            <person name="Guo L."/>
            <person name="Wang C."/>
            <person name="Yin W.B."/>
            <person name="Stadler M."/>
            <person name="Zhang X."/>
            <person name="Liu X."/>
        </authorList>
    </citation>
    <scope>NUCLEOTIDE SEQUENCE [LARGE SCALE GENOMIC DNA]</scope>
    <source>
        <strain evidence="2">W106-1 / CGMCC3.15140</strain>
    </source>
</reference>
<dbReference type="InterPro" id="IPR052058">
    <property type="entry name" value="Alcohol_O-acetyltransferase"/>
</dbReference>
<dbReference type="eggNOG" id="ENOG502RC91">
    <property type="taxonomic scope" value="Eukaryota"/>
</dbReference>
<protein>
    <recommendedName>
        <fullName evidence="3">Alcohol acetyltransferase</fullName>
    </recommendedName>
</protein>
<gene>
    <name evidence="1" type="ORF">PFICI_05528</name>
</gene>
<dbReference type="PANTHER" id="PTHR28037">
    <property type="entry name" value="ALCOHOL O-ACETYLTRANSFERASE 1-RELATED"/>
    <property type="match status" value="1"/>
</dbReference>
<evidence type="ECO:0008006" key="3">
    <source>
        <dbReference type="Google" id="ProtNLM"/>
    </source>
</evidence>
<dbReference type="GeneID" id="19270541"/>
<dbReference type="SUPFAM" id="SSF52777">
    <property type="entry name" value="CoA-dependent acyltransferases"/>
    <property type="match status" value="1"/>
</dbReference>
<evidence type="ECO:0000313" key="1">
    <source>
        <dbReference type="EMBL" id="ETS83652.1"/>
    </source>
</evidence>
<dbReference type="Proteomes" id="UP000030651">
    <property type="component" value="Unassembled WGS sequence"/>
</dbReference>
<dbReference type="HOGENOM" id="CLU_024469_0_2_1"/>
<dbReference type="InterPro" id="IPR010828">
    <property type="entry name" value="Atf2/Sli1-like"/>
</dbReference>
<keyword evidence="2" id="KW-1185">Reference proteome</keyword>
<evidence type="ECO:0000313" key="2">
    <source>
        <dbReference type="Proteomes" id="UP000030651"/>
    </source>
</evidence>
<dbReference type="PANTHER" id="PTHR28037:SF1">
    <property type="entry name" value="ALCOHOL O-ACETYLTRANSFERASE 1-RELATED"/>
    <property type="match status" value="1"/>
</dbReference>
<name>W3XE01_PESFW</name>
<proteinExistence type="predicted"/>